<dbReference type="EnsemblMetazoa" id="ACOM032807-RA">
    <property type="protein sequence ID" value="ACOM032807-PA.1"/>
    <property type="gene ID" value="ACOM032807"/>
</dbReference>
<name>A0A8W7PK22_ANOCL</name>
<accession>A0A8W7PK22</accession>
<reference evidence="1" key="1">
    <citation type="submission" date="2022-08" db="UniProtKB">
        <authorList>
            <consortium name="EnsemblMetazoa"/>
        </authorList>
    </citation>
    <scope>IDENTIFICATION</scope>
</reference>
<dbReference type="Proteomes" id="UP000075882">
    <property type="component" value="Unassembled WGS sequence"/>
</dbReference>
<protein>
    <submittedName>
        <fullName evidence="1">Uncharacterized protein</fullName>
    </submittedName>
</protein>
<evidence type="ECO:0000313" key="1">
    <source>
        <dbReference type="EnsemblMetazoa" id="ACOM032807-PA.1"/>
    </source>
</evidence>
<proteinExistence type="predicted"/>
<sequence>MKYKLNAAQDATAPTTMTTRLLNSNSILSLHLMISRPPQQRSLGCEKDWYLVPLTWHQATPEHVCRRKSHPAHMCHIPDTSGYEGLAQQMHVFVLRVDCAQVATEYKTGRFSLRAGGDGGRGHDDVDFDFLQNKGSGGTYTAIVTKQNNNQTPSPFGGGKTD</sequence>
<dbReference type="AlphaFoldDB" id="A0A8W7PK22"/>
<organism evidence="1">
    <name type="scientific">Anopheles coluzzii</name>
    <name type="common">African malaria mosquito</name>
    <dbReference type="NCBI Taxonomy" id="1518534"/>
    <lineage>
        <taxon>Eukaryota</taxon>
        <taxon>Metazoa</taxon>
        <taxon>Ecdysozoa</taxon>
        <taxon>Arthropoda</taxon>
        <taxon>Hexapoda</taxon>
        <taxon>Insecta</taxon>
        <taxon>Pterygota</taxon>
        <taxon>Neoptera</taxon>
        <taxon>Endopterygota</taxon>
        <taxon>Diptera</taxon>
        <taxon>Nematocera</taxon>
        <taxon>Culicoidea</taxon>
        <taxon>Culicidae</taxon>
        <taxon>Anophelinae</taxon>
        <taxon>Anopheles</taxon>
    </lineage>
</organism>